<keyword evidence="1" id="KW-0436">Ligase</keyword>
<gene>
    <name evidence="1" type="ORF">SAMN06265350_10417</name>
</gene>
<dbReference type="GO" id="GO:0016874">
    <property type="term" value="F:ligase activity"/>
    <property type="evidence" value="ECO:0007669"/>
    <property type="project" value="UniProtKB-KW"/>
</dbReference>
<dbReference type="SUPFAM" id="SSF55144">
    <property type="entry name" value="LigT-like"/>
    <property type="match status" value="1"/>
</dbReference>
<dbReference type="EMBL" id="FXSZ01000004">
    <property type="protein sequence ID" value="SMO58114.1"/>
    <property type="molecule type" value="Genomic_DNA"/>
</dbReference>
<accession>A0A521CFA3</accession>
<dbReference type="Pfam" id="PF13563">
    <property type="entry name" value="2_5_RNA_ligase2"/>
    <property type="match status" value="1"/>
</dbReference>
<protein>
    <submittedName>
        <fullName evidence="1">2'-5' RNA ligase</fullName>
    </submittedName>
</protein>
<dbReference type="InterPro" id="IPR009097">
    <property type="entry name" value="Cyclic_Pdiesterase"/>
</dbReference>
<organism evidence="1 2">
    <name type="scientific">Solitalea koreensis</name>
    <dbReference type="NCBI Taxonomy" id="543615"/>
    <lineage>
        <taxon>Bacteria</taxon>
        <taxon>Pseudomonadati</taxon>
        <taxon>Bacteroidota</taxon>
        <taxon>Sphingobacteriia</taxon>
        <taxon>Sphingobacteriales</taxon>
        <taxon>Sphingobacteriaceae</taxon>
        <taxon>Solitalea</taxon>
    </lineage>
</organism>
<dbReference type="PANTHER" id="PTHR40037">
    <property type="entry name" value="PHOSPHOESTERASE YJCG-RELATED"/>
    <property type="match status" value="1"/>
</dbReference>
<dbReference type="Gene3D" id="3.90.1140.10">
    <property type="entry name" value="Cyclic phosphodiesterase"/>
    <property type="match status" value="1"/>
</dbReference>
<proteinExistence type="predicted"/>
<sequence length="185" mass="21791">MARVDLYFIAILPPDEIGSKIIKLKQRFAIEFSAPKGLKILPHITLQMPFKAVSTNEPLLIDSLERFSTHESSFEIRLNRFGFFAGRFSHVVYVHVEENPSLSDLHQHLMTFLRSEAGFSKQATPFHFKPHLTIAHRDLSKEQFEKAWPEFEQAHFEANWTCHSFHLLKHDGKQWQRFREFIFLL</sequence>
<name>A0A521CFA3_9SPHI</name>
<dbReference type="Proteomes" id="UP000315971">
    <property type="component" value="Unassembled WGS sequence"/>
</dbReference>
<reference evidence="1 2" key="1">
    <citation type="submission" date="2017-05" db="EMBL/GenBank/DDBJ databases">
        <authorList>
            <person name="Varghese N."/>
            <person name="Submissions S."/>
        </authorList>
    </citation>
    <scope>NUCLEOTIDE SEQUENCE [LARGE SCALE GENOMIC DNA]</scope>
    <source>
        <strain evidence="1 2">DSM 21342</strain>
    </source>
</reference>
<dbReference type="PANTHER" id="PTHR40037:SF1">
    <property type="entry name" value="PHOSPHOESTERASE SAOUHSC_00951-RELATED"/>
    <property type="match status" value="1"/>
</dbReference>
<dbReference type="OrthoDB" id="1951600at2"/>
<evidence type="ECO:0000313" key="1">
    <source>
        <dbReference type="EMBL" id="SMO58114.1"/>
    </source>
</evidence>
<dbReference type="RefSeq" id="WP_142602899.1">
    <property type="nucleotide sequence ID" value="NZ_FXSZ01000004.1"/>
</dbReference>
<dbReference type="AlphaFoldDB" id="A0A521CFA3"/>
<keyword evidence="2" id="KW-1185">Reference proteome</keyword>
<dbReference type="InterPro" id="IPR050580">
    <property type="entry name" value="2H_phosphoesterase_YjcG-like"/>
</dbReference>
<evidence type="ECO:0000313" key="2">
    <source>
        <dbReference type="Proteomes" id="UP000315971"/>
    </source>
</evidence>